<dbReference type="Proteomes" id="UP000183487">
    <property type="component" value="Unassembled WGS sequence"/>
</dbReference>
<dbReference type="InterPro" id="IPR011711">
    <property type="entry name" value="GntR_C"/>
</dbReference>
<evidence type="ECO:0000256" key="2">
    <source>
        <dbReference type="ARBA" id="ARBA00023125"/>
    </source>
</evidence>
<keyword evidence="6" id="KW-1185">Reference proteome</keyword>
<gene>
    <name evidence="5" type="ORF">SAMN05443245_3591</name>
</gene>
<keyword evidence="3" id="KW-0804">Transcription</keyword>
<dbReference type="PROSITE" id="PS50949">
    <property type="entry name" value="HTH_GNTR"/>
    <property type="match status" value="1"/>
</dbReference>
<feature type="domain" description="HTH gntR-type" evidence="4">
    <location>
        <begin position="9"/>
        <end position="77"/>
    </location>
</feature>
<keyword evidence="5" id="KW-0670">Pyruvate</keyword>
<proteinExistence type="predicted"/>
<dbReference type="Pfam" id="PF07729">
    <property type="entry name" value="FCD"/>
    <property type="match status" value="1"/>
</dbReference>
<dbReference type="InterPro" id="IPR036390">
    <property type="entry name" value="WH_DNA-bd_sf"/>
</dbReference>
<dbReference type="Gene3D" id="1.10.10.10">
    <property type="entry name" value="Winged helix-like DNA-binding domain superfamily/Winged helix DNA-binding domain"/>
    <property type="match status" value="1"/>
</dbReference>
<dbReference type="Pfam" id="PF00392">
    <property type="entry name" value="GntR"/>
    <property type="match status" value="1"/>
</dbReference>
<evidence type="ECO:0000313" key="6">
    <source>
        <dbReference type="Proteomes" id="UP000183487"/>
    </source>
</evidence>
<dbReference type="SUPFAM" id="SSF48008">
    <property type="entry name" value="GntR ligand-binding domain-like"/>
    <property type="match status" value="1"/>
</dbReference>
<evidence type="ECO:0000259" key="4">
    <source>
        <dbReference type="PROSITE" id="PS50949"/>
    </source>
</evidence>
<dbReference type="CDD" id="cd07377">
    <property type="entry name" value="WHTH_GntR"/>
    <property type="match status" value="1"/>
</dbReference>
<dbReference type="InterPro" id="IPR036388">
    <property type="entry name" value="WH-like_DNA-bd_sf"/>
</dbReference>
<dbReference type="SMART" id="SM00345">
    <property type="entry name" value="HTH_GNTR"/>
    <property type="match status" value="1"/>
</dbReference>
<dbReference type="PRINTS" id="PR00035">
    <property type="entry name" value="HTHGNTR"/>
</dbReference>
<dbReference type="AlphaFoldDB" id="A0A1H1H6Z6"/>
<dbReference type="Gene3D" id="1.20.120.530">
    <property type="entry name" value="GntR ligand-binding domain-like"/>
    <property type="match status" value="1"/>
</dbReference>
<reference evidence="6" key="1">
    <citation type="submission" date="2016-10" db="EMBL/GenBank/DDBJ databases">
        <authorList>
            <person name="Varghese N."/>
        </authorList>
    </citation>
    <scope>NUCLEOTIDE SEQUENCE [LARGE SCALE GENOMIC DNA]</scope>
    <source>
        <strain evidence="6">GAS106B</strain>
    </source>
</reference>
<dbReference type="RefSeq" id="WP_074771017.1">
    <property type="nucleotide sequence ID" value="NZ_FNKP01000002.1"/>
</dbReference>
<organism evidence="5 6">
    <name type="scientific">Paraburkholderia fungorum</name>
    <dbReference type="NCBI Taxonomy" id="134537"/>
    <lineage>
        <taxon>Bacteria</taxon>
        <taxon>Pseudomonadati</taxon>
        <taxon>Pseudomonadota</taxon>
        <taxon>Betaproteobacteria</taxon>
        <taxon>Burkholderiales</taxon>
        <taxon>Burkholderiaceae</taxon>
        <taxon>Paraburkholderia</taxon>
    </lineage>
</organism>
<protein>
    <submittedName>
        <fullName evidence="5">GntR family transcriptional regulator, transcriptional repressor for pyruvate dehydrogenase complex</fullName>
    </submittedName>
</protein>
<dbReference type="GO" id="GO:0003677">
    <property type="term" value="F:DNA binding"/>
    <property type="evidence" value="ECO:0007669"/>
    <property type="project" value="UniProtKB-KW"/>
</dbReference>
<dbReference type="InterPro" id="IPR008920">
    <property type="entry name" value="TF_FadR/GntR_C"/>
</dbReference>
<dbReference type="SMART" id="SM00895">
    <property type="entry name" value="FCD"/>
    <property type="match status" value="1"/>
</dbReference>
<dbReference type="PANTHER" id="PTHR43537">
    <property type="entry name" value="TRANSCRIPTIONAL REGULATOR, GNTR FAMILY"/>
    <property type="match status" value="1"/>
</dbReference>
<name>A0A1H1H6Z6_9BURK</name>
<sequence length="239" mass="25935">MNDKPADPRRLYLQIAEKLRGLIAQPDFAPNGRLPSERALAATLAVSRPSVREALVALELEGLVEIRMGSGVYVCATPQTHGEASLSHAELGDSLLDIMGARCVIEGSIAASVAPFCKAKDLKLLRELFNEMQREVAAGKIPVAADRAFHLAIAQMSGNEVLVRTVSTLFDARHSPLSEKLRGHFENESTWGAVPDEHLVILEALEAHDPIQAQASMQRHLKMSLERVIAGGLRGAQPR</sequence>
<dbReference type="SUPFAM" id="SSF46785">
    <property type="entry name" value="Winged helix' DNA-binding domain"/>
    <property type="match status" value="1"/>
</dbReference>
<accession>A0A1H1H6Z6</accession>
<keyword evidence="1" id="KW-0805">Transcription regulation</keyword>
<dbReference type="InterPro" id="IPR000524">
    <property type="entry name" value="Tscrpt_reg_HTH_GntR"/>
</dbReference>
<dbReference type="OrthoDB" id="5296437at2"/>
<evidence type="ECO:0000256" key="3">
    <source>
        <dbReference type="ARBA" id="ARBA00023163"/>
    </source>
</evidence>
<dbReference type="PANTHER" id="PTHR43537:SF5">
    <property type="entry name" value="UXU OPERON TRANSCRIPTIONAL REGULATOR"/>
    <property type="match status" value="1"/>
</dbReference>
<dbReference type="EMBL" id="FNKP01000002">
    <property type="protein sequence ID" value="SDR21194.1"/>
    <property type="molecule type" value="Genomic_DNA"/>
</dbReference>
<dbReference type="GO" id="GO:0003700">
    <property type="term" value="F:DNA-binding transcription factor activity"/>
    <property type="evidence" value="ECO:0007669"/>
    <property type="project" value="InterPro"/>
</dbReference>
<evidence type="ECO:0000256" key="1">
    <source>
        <dbReference type="ARBA" id="ARBA00023015"/>
    </source>
</evidence>
<evidence type="ECO:0000313" key="5">
    <source>
        <dbReference type="EMBL" id="SDR21194.1"/>
    </source>
</evidence>
<keyword evidence="2" id="KW-0238">DNA-binding</keyword>